<evidence type="ECO:0000313" key="3">
    <source>
        <dbReference type="EMBL" id="KAF8701848.1"/>
    </source>
</evidence>
<keyword evidence="4" id="KW-1185">Reference proteome</keyword>
<keyword evidence="2" id="KW-1133">Transmembrane helix</keyword>
<feature type="region of interest" description="Disordered" evidence="1">
    <location>
        <begin position="250"/>
        <end position="269"/>
    </location>
</feature>
<sequence>MDHAAHVVDIASLAERLRAELAAADAAAGQLVRGCPIVIAEVGELTRSIDPDEYIPHHVSIGPYHRTKSPHLAMDGEKVQCLGAVLSSAIAGTTLEVYLEELTSLEGRARSCYAHSFEHMDGAEFVRMLLLDACYVLVKVGGVLEAAAARRGNGGEAPPASGGGGHMMAGVAVVRDVLYLAENQIPFFAVDKVYNLTVPDSGDSAADAIAAYVRELLRDQQYSVATPAVAGPDEIGNLLHLLHMHFTPTSPSPSLATGSEATGGGKGRRVGRWRTATEYHSAGVRFRARPLVGKSARSILDVKLIGGGGTLEIPRLNIDAETWRLLRNLVALEQSNPGAAGGSHHVTAYCVFVSQLACTPWDVELLSRRGVISHGLGSHAEVAELFAGLCKGVAFRADDPRSNYLHATWRTLEGRFQCRPRRWAAWLMLRYFSNPWLAVGLVAAAVGLVCTVVQAVYSVLSYTSGGS</sequence>
<dbReference type="Proteomes" id="UP000636709">
    <property type="component" value="Unassembled WGS sequence"/>
</dbReference>
<name>A0A835BIC3_9POAL</name>
<dbReference type="AlphaFoldDB" id="A0A835BIC3"/>
<feature type="transmembrane region" description="Helical" evidence="2">
    <location>
        <begin position="436"/>
        <end position="457"/>
    </location>
</feature>
<protein>
    <submittedName>
        <fullName evidence="3">Uncharacterized protein</fullName>
    </submittedName>
</protein>
<gene>
    <name evidence="3" type="ORF">HU200_033172</name>
</gene>
<evidence type="ECO:0000313" key="4">
    <source>
        <dbReference type="Proteomes" id="UP000636709"/>
    </source>
</evidence>
<keyword evidence="2" id="KW-0472">Membrane</keyword>
<comment type="caution">
    <text evidence="3">The sequence shown here is derived from an EMBL/GenBank/DDBJ whole genome shotgun (WGS) entry which is preliminary data.</text>
</comment>
<reference evidence="3" key="1">
    <citation type="submission" date="2020-07" db="EMBL/GenBank/DDBJ databases">
        <title>Genome sequence and genetic diversity analysis of an under-domesticated orphan crop, white fonio (Digitaria exilis).</title>
        <authorList>
            <person name="Bennetzen J.L."/>
            <person name="Chen S."/>
            <person name="Ma X."/>
            <person name="Wang X."/>
            <person name="Yssel A.E.J."/>
            <person name="Chaluvadi S.R."/>
            <person name="Johnson M."/>
            <person name="Gangashetty P."/>
            <person name="Hamidou F."/>
            <person name="Sanogo M.D."/>
            <person name="Zwaenepoel A."/>
            <person name="Wallace J."/>
            <person name="Van De Peer Y."/>
            <person name="Van Deynze A."/>
        </authorList>
    </citation>
    <scope>NUCLEOTIDE SEQUENCE</scope>
    <source>
        <tissue evidence="3">Leaves</tissue>
    </source>
</reference>
<evidence type="ECO:0000256" key="1">
    <source>
        <dbReference type="SAM" id="MobiDB-lite"/>
    </source>
</evidence>
<feature type="compositionally biased region" description="Polar residues" evidence="1">
    <location>
        <begin position="250"/>
        <end position="260"/>
    </location>
</feature>
<keyword evidence="2" id="KW-0812">Transmembrane</keyword>
<accession>A0A835BIC3</accession>
<dbReference type="OrthoDB" id="605154at2759"/>
<dbReference type="PANTHER" id="PTHR31170">
    <property type="entry name" value="BNAC04G53230D PROTEIN"/>
    <property type="match status" value="1"/>
</dbReference>
<dbReference type="InterPro" id="IPR004158">
    <property type="entry name" value="DUF247_pln"/>
</dbReference>
<dbReference type="EMBL" id="JACEFO010001795">
    <property type="protein sequence ID" value="KAF8701848.1"/>
    <property type="molecule type" value="Genomic_DNA"/>
</dbReference>
<organism evidence="3 4">
    <name type="scientific">Digitaria exilis</name>
    <dbReference type="NCBI Taxonomy" id="1010633"/>
    <lineage>
        <taxon>Eukaryota</taxon>
        <taxon>Viridiplantae</taxon>
        <taxon>Streptophyta</taxon>
        <taxon>Embryophyta</taxon>
        <taxon>Tracheophyta</taxon>
        <taxon>Spermatophyta</taxon>
        <taxon>Magnoliopsida</taxon>
        <taxon>Liliopsida</taxon>
        <taxon>Poales</taxon>
        <taxon>Poaceae</taxon>
        <taxon>PACMAD clade</taxon>
        <taxon>Panicoideae</taxon>
        <taxon>Panicodae</taxon>
        <taxon>Paniceae</taxon>
        <taxon>Anthephorinae</taxon>
        <taxon>Digitaria</taxon>
    </lineage>
</organism>
<dbReference type="Pfam" id="PF03140">
    <property type="entry name" value="DUF247"/>
    <property type="match status" value="1"/>
</dbReference>
<proteinExistence type="predicted"/>
<dbReference type="PANTHER" id="PTHR31170:SF18">
    <property type="entry name" value="(WILD MALAYSIAN BANANA) HYPOTHETICAL PROTEIN"/>
    <property type="match status" value="1"/>
</dbReference>
<evidence type="ECO:0000256" key="2">
    <source>
        <dbReference type="SAM" id="Phobius"/>
    </source>
</evidence>